<dbReference type="AlphaFoldDB" id="A0A1W1C923"/>
<name>A0A1W1C923_9ZZZZ</name>
<dbReference type="InterPro" id="IPR011250">
    <property type="entry name" value="OMP/PagP_B-barrel"/>
</dbReference>
<dbReference type="EMBL" id="FPHG01000051">
    <property type="protein sequence ID" value="SFV62222.1"/>
    <property type="molecule type" value="Genomic_DNA"/>
</dbReference>
<keyword evidence="1" id="KW-0732">Signal</keyword>
<gene>
    <name evidence="3" type="ORF">MNB_SV-9-404</name>
</gene>
<reference evidence="3" key="1">
    <citation type="submission" date="2016-10" db="EMBL/GenBank/DDBJ databases">
        <authorList>
            <person name="de Groot N.N."/>
        </authorList>
    </citation>
    <scope>NUCLEOTIDE SEQUENCE</scope>
</reference>
<evidence type="ECO:0000256" key="1">
    <source>
        <dbReference type="ARBA" id="ARBA00022729"/>
    </source>
</evidence>
<evidence type="ECO:0000259" key="2">
    <source>
        <dbReference type="Pfam" id="PF13505"/>
    </source>
</evidence>
<organism evidence="3">
    <name type="scientific">hydrothermal vent metagenome</name>
    <dbReference type="NCBI Taxonomy" id="652676"/>
    <lineage>
        <taxon>unclassified sequences</taxon>
        <taxon>metagenomes</taxon>
        <taxon>ecological metagenomes</taxon>
    </lineage>
</organism>
<evidence type="ECO:0000313" key="3">
    <source>
        <dbReference type="EMBL" id="SFV62222.1"/>
    </source>
</evidence>
<dbReference type="SUPFAM" id="SSF56925">
    <property type="entry name" value="OMPA-like"/>
    <property type="match status" value="1"/>
</dbReference>
<proteinExistence type="predicted"/>
<dbReference type="Gene3D" id="2.40.160.20">
    <property type="match status" value="1"/>
</dbReference>
<protein>
    <recommendedName>
        <fullName evidence="2">Outer membrane protein beta-barrel domain-containing protein</fullName>
    </recommendedName>
</protein>
<dbReference type="Pfam" id="PF13505">
    <property type="entry name" value="OMP_b-brl"/>
    <property type="match status" value="1"/>
</dbReference>
<dbReference type="InterPro" id="IPR027385">
    <property type="entry name" value="Beta-barrel_OMP"/>
</dbReference>
<accession>A0A1W1C923</accession>
<sequence length="212" mass="23184">MKIKQSLIALYALASSLVYAGGVAPMSVVEIVPDTAIAEENFFVYVGGGTATADVKDSISKGITLMPKVLGTNSTIGEVGIGYRYTENIFVTGFAQAVYLDEVDILNFDASINYRFADFPIMPYIGLVAGYSQLTWKKVPVDTTGKQVETKLDADHETFGAQVGAEFEMNDNFTLFGKYQIMTHTHVMDIFGDSTIEHVNVQSLQGGVRYEF</sequence>
<feature type="domain" description="Outer membrane protein beta-barrel" evidence="2">
    <location>
        <begin position="38"/>
        <end position="212"/>
    </location>
</feature>